<feature type="region of interest" description="Disordered" evidence="1">
    <location>
        <begin position="1"/>
        <end position="47"/>
    </location>
</feature>
<dbReference type="CDD" id="cd06410">
    <property type="entry name" value="PB1_UP2"/>
    <property type="match status" value="1"/>
</dbReference>
<accession>A0AAV8TQR6</accession>
<feature type="compositionally biased region" description="Polar residues" evidence="1">
    <location>
        <begin position="1"/>
        <end position="16"/>
    </location>
</feature>
<feature type="domain" description="PB1" evidence="2">
    <location>
        <begin position="64"/>
        <end position="153"/>
    </location>
</feature>
<evidence type="ECO:0000259" key="2">
    <source>
        <dbReference type="SMART" id="SM00666"/>
    </source>
</evidence>
<dbReference type="Proteomes" id="UP001159364">
    <property type="component" value="Linkage Group LG04"/>
</dbReference>
<dbReference type="InterPro" id="IPR053198">
    <property type="entry name" value="Gynoecium_Dev_Regulator"/>
</dbReference>
<dbReference type="PANTHER" id="PTHR31066">
    <property type="entry name" value="OS05G0427100 PROTEIN-RELATED"/>
    <property type="match status" value="1"/>
</dbReference>
<dbReference type="EMBL" id="JAIWQS010000004">
    <property type="protein sequence ID" value="KAJ8769018.1"/>
    <property type="molecule type" value="Genomic_DNA"/>
</dbReference>
<sequence>MASNASYPDSGESTPPASYPASGESTPPSREVDFENPPPSEEQRPSSYKIKFMCSYGGKIHPRPHDNQLSYVGGETKILAFDRRSNFSAMIKKLEALSGDSHVCFKYQLPGKDLDALISITNDDDLEHMMREYDRLYRVSTKPVRMRLFLFPVNPSPFASFGEGQLEDACSRQKMM</sequence>
<dbReference type="Pfam" id="PF00564">
    <property type="entry name" value="PB1"/>
    <property type="match status" value="1"/>
</dbReference>
<organism evidence="3 4">
    <name type="scientific">Erythroxylum novogranatense</name>
    <dbReference type="NCBI Taxonomy" id="1862640"/>
    <lineage>
        <taxon>Eukaryota</taxon>
        <taxon>Viridiplantae</taxon>
        <taxon>Streptophyta</taxon>
        <taxon>Embryophyta</taxon>
        <taxon>Tracheophyta</taxon>
        <taxon>Spermatophyta</taxon>
        <taxon>Magnoliopsida</taxon>
        <taxon>eudicotyledons</taxon>
        <taxon>Gunneridae</taxon>
        <taxon>Pentapetalae</taxon>
        <taxon>rosids</taxon>
        <taxon>fabids</taxon>
        <taxon>Malpighiales</taxon>
        <taxon>Erythroxylaceae</taxon>
        <taxon>Erythroxylum</taxon>
    </lineage>
</organism>
<reference evidence="3 4" key="1">
    <citation type="submission" date="2021-09" db="EMBL/GenBank/DDBJ databases">
        <title>Genomic insights and catalytic innovation underlie evolution of tropane alkaloids biosynthesis.</title>
        <authorList>
            <person name="Wang Y.-J."/>
            <person name="Tian T."/>
            <person name="Huang J.-P."/>
            <person name="Huang S.-X."/>
        </authorList>
    </citation>
    <scope>NUCLEOTIDE SEQUENCE [LARGE SCALE GENOMIC DNA]</scope>
    <source>
        <strain evidence="3">KIB-2018</strain>
        <tissue evidence="3">Leaf</tissue>
    </source>
</reference>
<gene>
    <name evidence="3" type="ORF">K2173_024013</name>
</gene>
<dbReference type="AlphaFoldDB" id="A0AAV8TQR6"/>
<dbReference type="InterPro" id="IPR000270">
    <property type="entry name" value="PB1_dom"/>
</dbReference>
<dbReference type="SUPFAM" id="SSF54277">
    <property type="entry name" value="CAD &amp; PB1 domains"/>
    <property type="match status" value="1"/>
</dbReference>
<name>A0AAV8TQR6_9ROSI</name>
<dbReference type="PANTHER" id="PTHR31066:SF100">
    <property type="entry name" value="PB1 DOMAIN-CONTAINING PROTEIN"/>
    <property type="match status" value="1"/>
</dbReference>
<dbReference type="SMART" id="SM00666">
    <property type="entry name" value="PB1"/>
    <property type="match status" value="1"/>
</dbReference>
<evidence type="ECO:0000313" key="4">
    <source>
        <dbReference type="Proteomes" id="UP001159364"/>
    </source>
</evidence>
<protein>
    <recommendedName>
        <fullName evidence="2">PB1 domain-containing protein</fullName>
    </recommendedName>
</protein>
<evidence type="ECO:0000256" key="1">
    <source>
        <dbReference type="SAM" id="MobiDB-lite"/>
    </source>
</evidence>
<dbReference type="Gene3D" id="3.10.20.90">
    <property type="entry name" value="Phosphatidylinositol 3-kinase Catalytic Subunit, Chain A, domain 1"/>
    <property type="match status" value="1"/>
</dbReference>
<proteinExistence type="predicted"/>
<keyword evidence="4" id="KW-1185">Reference proteome</keyword>
<comment type="caution">
    <text evidence="3">The sequence shown here is derived from an EMBL/GenBank/DDBJ whole genome shotgun (WGS) entry which is preliminary data.</text>
</comment>
<evidence type="ECO:0000313" key="3">
    <source>
        <dbReference type="EMBL" id="KAJ8769018.1"/>
    </source>
</evidence>